<dbReference type="GO" id="GO:0003006">
    <property type="term" value="P:developmental process involved in reproduction"/>
    <property type="evidence" value="ECO:0007669"/>
    <property type="project" value="UniProtKB-ARBA"/>
</dbReference>
<dbReference type="InterPro" id="IPR001806">
    <property type="entry name" value="Small_GTPase"/>
</dbReference>
<reference evidence="3 4" key="1">
    <citation type="submission" date="2021-06" db="EMBL/GenBank/DDBJ databases">
        <title>Caerostris extrusa draft genome.</title>
        <authorList>
            <person name="Kono N."/>
            <person name="Arakawa K."/>
        </authorList>
    </citation>
    <scope>NUCLEOTIDE SEQUENCE [LARGE SCALE GENOMIC DNA]</scope>
</reference>
<dbReference type="InterPro" id="IPR027417">
    <property type="entry name" value="P-loop_NTPase"/>
</dbReference>
<proteinExistence type="predicted"/>
<dbReference type="GO" id="GO:0003924">
    <property type="term" value="F:GTPase activity"/>
    <property type="evidence" value="ECO:0007669"/>
    <property type="project" value="InterPro"/>
</dbReference>
<evidence type="ECO:0000256" key="2">
    <source>
        <dbReference type="ARBA" id="ARBA00023134"/>
    </source>
</evidence>
<dbReference type="GO" id="GO:0005525">
    <property type="term" value="F:GTP binding"/>
    <property type="evidence" value="ECO:0007669"/>
    <property type="project" value="UniProtKB-KW"/>
</dbReference>
<evidence type="ECO:0000313" key="3">
    <source>
        <dbReference type="EMBL" id="GIY78011.1"/>
    </source>
</evidence>
<name>A0AAV4W6B0_CAEEX</name>
<dbReference type="Pfam" id="PF00071">
    <property type="entry name" value="Ras"/>
    <property type="match status" value="1"/>
</dbReference>
<keyword evidence="2" id="KW-0342">GTP-binding</keyword>
<protein>
    <submittedName>
        <fullName evidence="3">Rho-related GTP-binding protein RhoU</fullName>
    </submittedName>
</protein>
<dbReference type="GO" id="GO:0035099">
    <property type="term" value="P:hemocyte migration"/>
    <property type="evidence" value="ECO:0007669"/>
    <property type="project" value="UniProtKB-ARBA"/>
</dbReference>
<organism evidence="3 4">
    <name type="scientific">Caerostris extrusa</name>
    <name type="common">Bark spider</name>
    <name type="synonym">Caerostris bankana</name>
    <dbReference type="NCBI Taxonomy" id="172846"/>
    <lineage>
        <taxon>Eukaryota</taxon>
        <taxon>Metazoa</taxon>
        <taxon>Ecdysozoa</taxon>
        <taxon>Arthropoda</taxon>
        <taxon>Chelicerata</taxon>
        <taxon>Arachnida</taxon>
        <taxon>Araneae</taxon>
        <taxon>Araneomorphae</taxon>
        <taxon>Entelegynae</taxon>
        <taxon>Araneoidea</taxon>
        <taxon>Araneidae</taxon>
        <taxon>Caerostris</taxon>
    </lineage>
</organism>
<gene>
    <name evidence="3" type="primary">Rhou</name>
    <name evidence="3" type="ORF">CEXT_762471</name>
</gene>
<dbReference type="SUPFAM" id="SSF52540">
    <property type="entry name" value="P-loop containing nucleoside triphosphate hydrolases"/>
    <property type="match status" value="1"/>
</dbReference>
<evidence type="ECO:0000256" key="1">
    <source>
        <dbReference type="ARBA" id="ARBA00022741"/>
    </source>
</evidence>
<dbReference type="Gene3D" id="3.40.50.300">
    <property type="entry name" value="P-loop containing nucleotide triphosphate hydrolases"/>
    <property type="match status" value="1"/>
</dbReference>
<dbReference type="PANTHER" id="PTHR24072">
    <property type="entry name" value="RHO FAMILY GTPASE"/>
    <property type="match status" value="1"/>
</dbReference>
<accession>A0AAV4W6B0</accession>
<dbReference type="GO" id="GO:0007264">
    <property type="term" value="P:small GTPase-mediated signal transduction"/>
    <property type="evidence" value="ECO:0007669"/>
    <property type="project" value="InterPro"/>
</dbReference>
<keyword evidence="4" id="KW-1185">Reference proteome</keyword>
<dbReference type="GO" id="GO:0022412">
    <property type="term" value="P:cellular process involved in reproduction in multicellular organism"/>
    <property type="evidence" value="ECO:0007669"/>
    <property type="project" value="UniProtKB-ARBA"/>
</dbReference>
<dbReference type="GO" id="GO:0001667">
    <property type="term" value="P:ameboidal-type cell migration"/>
    <property type="evidence" value="ECO:0007669"/>
    <property type="project" value="UniProtKB-ARBA"/>
</dbReference>
<keyword evidence="1" id="KW-0547">Nucleotide-binding</keyword>
<dbReference type="GO" id="GO:0035006">
    <property type="term" value="P:melanization defense response"/>
    <property type="evidence" value="ECO:0007669"/>
    <property type="project" value="UniProtKB-ARBA"/>
</dbReference>
<sequence length="66" mass="7204">MTSYVEKGTSNMTPASPDDCLQRVKCVLVGDGAVGKTSLVIGYTTSEYPKEYMPTAYDKYSELSIL</sequence>
<dbReference type="AlphaFoldDB" id="A0AAV4W6B0"/>
<comment type="caution">
    <text evidence="3">The sequence shown here is derived from an EMBL/GenBank/DDBJ whole genome shotgun (WGS) entry which is preliminary data.</text>
</comment>
<dbReference type="InterPro" id="IPR003578">
    <property type="entry name" value="Small_GTPase_Rho"/>
</dbReference>
<dbReference type="PRINTS" id="PR00449">
    <property type="entry name" value="RASTRNSFRMNG"/>
</dbReference>
<dbReference type="Proteomes" id="UP001054945">
    <property type="component" value="Unassembled WGS sequence"/>
</dbReference>
<evidence type="ECO:0000313" key="4">
    <source>
        <dbReference type="Proteomes" id="UP001054945"/>
    </source>
</evidence>
<dbReference type="EMBL" id="BPLR01015708">
    <property type="protein sequence ID" value="GIY78011.1"/>
    <property type="molecule type" value="Genomic_DNA"/>
</dbReference>